<keyword evidence="2" id="KW-0732">Signal</keyword>
<evidence type="ECO:0000256" key="1">
    <source>
        <dbReference type="SAM" id="MobiDB-lite"/>
    </source>
</evidence>
<dbReference type="Proteomes" id="UP001140453">
    <property type="component" value="Unassembled WGS sequence"/>
</dbReference>
<keyword evidence="4" id="KW-1185">Reference proteome</keyword>
<protein>
    <submittedName>
        <fullName evidence="3">Uncharacterized protein</fullName>
    </submittedName>
</protein>
<name>A0A9W8YWU7_9PEZI</name>
<evidence type="ECO:0000313" key="3">
    <source>
        <dbReference type="EMBL" id="KAJ4391934.1"/>
    </source>
</evidence>
<accession>A0A9W8YWU7</accession>
<feature type="compositionally biased region" description="Low complexity" evidence="1">
    <location>
        <begin position="290"/>
        <end position="327"/>
    </location>
</feature>
<sequence length="327" mass="34460">MFFTHIVSALAGLSLAAAVPASVERDAAGVLHRREAHDKRDVIIQQTVIEPQVVVVNQNLGALNALALQAEQEFAALVQSQLTLINTVETIKNNIRINHFKTRWNTVNTVIVTVTNVVDARDPANINNRYMVNQVRADNGNNASEILVMMTADSALTIQPQATPTNLNIPGISGAGQAISQPTAQPQVAQFDPAAAFAQAANGAVLLPFNSTAPQPPSGAQLFPDPASIILPNQALFVGDVNVIQQDAALLAAGSLFNLQAQLLAQQAIAQAELAGVVLGTAPPPTIIINNNGNNGQQNNGQQNNGQQNNGQQNNGQQNNGQQNKGQ</sequence>
<comment type="caution">
    <text evidence="3">The sequence shown here is derived from an EMBL/GenBank/DDBJ whole genome shotgun (WGS) entry which is preliminary data.</text>
</comment>
<dbReference type="AlphaFoldDB" id="A0A9W8YWU7"/>
<organism evidence="3 4">
    <name type="scientific">Gnomoniopsis smithogilvyi</name>
    <dbReference type="NCBI Taxonomy" id="1191159"/>
    <lineage>
        <taxon>Eukaryota</taxon>
        <taxon>Fungi</taxon>
        <taxon>Dikarya</taxon>
        <taxon>Ascomycota</taxon>
        <taxon>Pezizomycotina</taxon>
        <taxon>Sordariomycetes</taxon>
        <taxon>Sordariomycetidae</taxon>
        <taxon>Diaporthales</taxon>
        <taxon>Gnomoniaceae</taxon>
        <taxon>Gnomoniopsis</taxon>
    </lineage>
</organism>
<dbReference type="EMBL" id="JAPEVB010000003">
    <property type="protein sequence ID" value="KAJ4391934.1"/>
    <property type="molecule type" value="Genomic_DNA"/>
</dbReference>
<gene>
    <name evidence="3" type="ORF">N0V93_005554</name>
</gene>
<feature type="chain" id="PRO_5040853804" evidence="2">
    <location>
        <begin position="19"/>
        <end position="327"/>
    </location>
</feature>
<evidence type="ECO:0000313" key="4">
    <source>
        <dbReference type="Proteomes" id="UP001140453"/>
    </source>
</evidence>
<reference evidence="3" key="1">
    <citation type="submission" date="2022-10" db="EMBL/GenBank/DDBJ databases">
        <title>Tapping the CABI collections for fungal endophytes: first genome assemblies for Collariella, Neodidymelliopsis, Ascochyta clinopodiicola, Didymella pomorum, Didymosphaeria variabile, Neocosmospora piperis and Neocucurbitaria cava.</title>
        <authorList>
            <person name="Hill R."/>
        </authorList>
    </citation>
    <scope>NUCLEOTIDE SEQUENCE</scope>
    <source>
        <strain evidence="3">IMI 355082</strain>
    </source>
</reference>
<feature type="signal peptide" evidence="2">
    <location>
        <begin position="1"/>
        <end position="18"/>
    </location>
</feature>
<evidence type="ECO:0000256" key="2">
    <source>
        <dbReference type="SAM" id="SignalP"/>
    </source>
</evidence>
<feature type="region of interest" description="Disordered" evidence="1">
    <location>
        <begin position="288"/>
        <end position="327"/>
    </location>
</feature>
<proteinExistence type="predicted"/>
<dbReference type="OrthoDB" id="4851124at2759"/>